<accession>A0A8T4J8B3</accession>
<feature type="compositionally biased region" description="Gly residues" evidence="1">
    <location>
        <begin position="1"/>
        <end position="23"/>
    </location>
</feature>
<dbReference type="EMBL" id="JAGSMN010001097">
    <property type="protein sequence ID" value="MBR7677864.1"/>
    <property type="molecule type" value="Genomic_DNA"/>
</dbReference>
<feature type="domain" description="DUF1266" evidence="2">
    <location>
        <begin position="214"/>
        <end position="421"/>
    </location>
</feature>
<sequence length="422" mass="47438">MGWWSGHGGPGGSGTPGGPGVPGAAGAPVAAWQAPTDVERALYEAKAREDWPGYFDVLGSTWLYWSTPRHPLDAVGQTSFGSYWNPGTRTRCVALFTAGMLPPPVPDPVFVSRHLGSLARIWPDDEWWLAVNPGTPCEAYFPAGMAHRAVWRQHWERAWRPRHSTLRTLWTGGPLHGPVAHGLACGALMSVKNGSYWNSVAWHGTGYDDEVYLLKRWWGVTTREKWLTYLEELLRGDMVSGAWEFVLKVRDTLARASRTDTVSVAKWRDVTEHLARERLAETLASRDGPPDTSVMDEIKRLQGLIGKIMRYEARFRADGLLPEDGYVRSVLAWDHGRASGMARWGLGARFGELWETEQALLRAGRVSQASYDSWEEFSRGYVLGRCLHFDDEEFGDWYTEMLDAHRILTTDPASPWLNLPFK</sequence>
<evidence type="ECO:0000259" key="2">
    <source>
        <dbReference type="Pfam" id="PF06889"/>
    </source>
</evidence>
<organism evidence="3 4">
    <name type="scientific">Streptomyces daliensis</name>
    <dbReference type="NCBI Taxonomy" id="299421"/>
    <lineage>
        <taxon>Bacteria</taxon>
        <taxon>Bacillati</taxon>
        <taxon>Actinomycetota</taxon>
        <taxon>Actinomycetes</taxon>
        <taxon>Kitasatosporales</taxon>
        <taxon>Streptomycetaceae</taxon>
        <taxon>Streptomyces</taxon>
    </lineage>
</organism>
<keyword evidence="4" id="KW-1185">Reference proteome</keyword>
<reference evidence="3" key="1">
    <citation type="submission" date="2021-04" db="EMBL/GenBank/DDBJ databases">
        <title>Sequencing of actinobacteria type strains.</title>
        <authorList>
            <person name="Nguyen G.-S."/>
            <person name="Wentzel A."/>
        </authorList>
    </citation>
    <scope>NUCLEOTIDE SEQUENCE</scope>
    <source>
        <strain evidence="3">DSM 42095</strain>
    </source>
</reference>
<feature type="region of interest" description="Disordered" evidence="1">
    <location>
        <begin position="1"/>
        <end position="29"/>
    </location>
</feature>
<dbReference type="AlphaFoldDB" id="A0A8T4J8B3"/>
<proteinExistence type="predicted"/>
<evidence type="ECO:0000313" key="4">
    <source>
        <dbReference type="Proteomes" id="UP000675554"/>
    </source>
</evidence>
<gene>
    <name evidence="3" type="ORF">KDA82_33740</name>
</gene>
<name>A0A8T4J8B3_9ACTN</name>
<dbReference type="Pfam" id="PF06889">
    <property type="entry name" value="DUF1266"/>
    <property type="match status" value="1"/>
</dbReference>
<protein>
    <submittedName>
        <fullName evidence="3">DUF1266 domain-containing protein</fullName>
    </submittedName>
</protein>
<dbReference type="Proteomes" id="UP000675554">
    <property type="component" value="Unassembled WGS sequence"/>
</dbReference>
<evidence type="ECO:0000256" key="1">
    <source>
        <dbReference type="SAM" id="MobiDB-lite"/>
    </source>
</evidence>
<comment type="caution">
    <text evidence="3">The sequence shown here is derived from an EMBL/GenBank/DDBJ whole genome shotgun (WGS) entry which is preliminary data.</text>
</comment>
<dbReference type="InterPro" id="IPR009677">
    <property type="entry name" value="DUF1266"/>
</dbReference>
<evidence type="ECO:0000313" key="3">
    <source>
        <dbReference type="EMBL" id="MBR7677864.1"/>
    </source>
</evidence>